<dbReference type="InterPro" id="IPR036317">
    <property type="entry name" value="Cullin_homology_sf"/>
</dbReference>
<dbReference type="InterPro" id="IPR016158">
    <property type="entry name" value="Cullin_homology"/>
</dbReference>
<feature type="compositionally biased region" description="Low complexity" evidence="6">
    <location>
        <begin position="9"/>
        <end position="18"/>
    </location>
</feature>
<protein>
    <submittedName>
        <fullName evidence="8">Related to cullin homolog 4A</fullName>
    </submittedName>
</protein>
<dbReference type="InterPro" id="IPR036388">
    <property type="entry name" value="WH-like_DNA-bd_sf"/>
</dbReference>
<comment type="similarity">
    <text evidence="1 4 5">Belongs to the cullin family.</text>
</comment>
<dbReference type="Pfam" id="PF10557">
    <property type="entry name" value="Cullin_Nedd8"/>
    <property type="match status" value="1"/>
</dbReference>
<dbReference type="Gene3D" id="1.10.10.10">
    <property type="entry name" value="Winged helix-like DNA-binding domain superfamily/Winged helix DNA-binding domain"/>
    <property type="match status" value="1"/>
</dbReference>
<accession>A0A1L7XVJ0</accession>
<dbReference type="FunFam" id="1.20.1310.10:FF:000031">
    <property type="entry name" value="Ubiquitin ligase subunit CulD"/>
    <property type="match status" value="1"/>
</dbReference>
<evidence type="ECO:0000256" key="6">
    <source>
        <dbReference type="SAM" id="MobiDB-lite"/>
    </source>
</evidence>
<organism evidence="8 9">
    <name type="scientific">Phialocephala subalpina</name>
    <dbReference type="NCBI Taxonomy" id="576137"/>
    <lineage>
        <taxon>Eukaryota</taxon>
        <taxon>Fungi</taxon>
        <taxon>Dikarya</taxon>
        <taxon>Ascomycota</taxon>
        <taxon>Pezizomycotina</taxon>
        <taxon>Leotiomycetes</taxon>
        <taxon>Helotiales</taxon>
        <taxon>Mollisiaceae</taxon>
        <taxon>Phialocephala</taxon>
        <taxon>Phialocephala fortinii species complex</taxon>
    </lineage>
</organism>
<evidence type="ECO:0000256" key="4">
    <source>
        <dbReference type="PROSITE-ProRule" id="PRU00330"/>
    </source>
</evidence>
<dbReference type="GO" id="GO:0031461">
    <property type="term" value="C:cullin-RING ubiquitin ligase complex"/>
    <property type="evidence" value="ECO:0007669"/>
    <property type="project" value="InterPro"/>
</dbReference>
<keyword evidence="3" id="KW-0832">Ubl conjugation</keyword>
<reference evidence="8 9" key="1">
    <citation type="submission" date="2016-03" db="EMBL/GenBank/DDBJ databases">
        <authorList>
            <person name="Ploux O."/>
        </authorList>
    </citation>
    <scope>NUCLEOTIDE SEQUENCE [LARGE SCALE GENOMIC DNA]</scope>
    <source>
        <strain evidence="8 9">UAMH 11012</strain>
    </source>
</reference>
<evidence type="ECO:0000256" key="5">
    <source>
        <dbReference type="RuleBase" id="RU003829"/>
    </source>
</evidence>
<dbReference type="SMART" id="SM00884">
    <property type="entry name" value="Cullin_Nedd8"/>
    <property type="match status" value="1"/>
</dbReference>
<dbReference type="SUPFAM" id="SSF46785">
    <property type="entry name" value="Winged helix' DNA-binding domain"/>
    <property type="match status" value="1"/>
</dbReference>
<evidence type="ECO:0000313" key="9">
    <source>
        <dbReference type="Proteomes" id="UP000184330"/>
    </source>
</evidence>
<dbReference type="SUPFAM" id="SSF74788">
    <property type="entry name" value="Cullin repeat-like"/>
    <property type="match status" value="1"/>
</dbReference>
<dbReference type="Gene3D" id="1.20.1310.10">
    <property type="entry name" value="Cullin Repeats"/>
    <property type="match status" value="4"/>
</dbReference>
<dbReference type="Gene3D" id="3.30.230.130">
    <property type="entry name" value="Cullin, Chain C, Domain 2"/>
    <property type="match status" value="1"/>
</dbReference>
<dbReference type="SMART" id="SM00182">
    <property type="entry name" value="CULLIN"/>
    <property type="match status" value="1"/>
</dbReference>
<gene>
    <name evidence="8" type="ORF">PAC_18896</name>
</gene>
<evidence type="ECO:0000256" key="2">
    <source>
        <dbReference type="ARBA" id="ARBA00022499"/>
    </source>
</evidence>
<dbReference type="AlphaFoldDB" id="A0A1L7XVJ0"/>
<dbReference type="InterPro" id="IPR016157">
    <property type="entry name" value="Cullin_CS"/>
</dbReference>
<evidence type="ECO:0000313" key="8">
    <source>
        <dbReference type="EMBL" id="CZR68995.1"/>
    </source>
</evidence>
<keyword evidence="9" id="KW-1185">Reference proteome</keyword>
<evidence type="ECO:0000256" key="1">
    <source>
        <dbReference type="ARBA" id="ARBA00006019"/>
    </source>
</evidence>
<dbReference type="Pfam" id="PF00888">
    <property type="entry name" value="Cullin"/>
    <property type="match status" value="1"/>
</dbReference>
<dbReference type="GO" id="GO:0006511">
    <property type="term" value="P:ubiquitin-dependent protein catabolic process"/>
    <property type="evidence" value="ECO:0007669"/>
    <property type="project" value="InterPro"/>
</dbReference>
<dbReference type="Pfam" id="PF26557">
    <property type="entry name" value="Cullin_AB"/>
    <property type="match status" value="1"/>
</dbReference>
<sequence>MPSPEELSLNKASSLPRSSSKRKLHEPKNPTASRSTSASERGTSPTQSTLPFTKRLKTSHSAANIGPPADMSRTQSIGSRPKVIDLTRPSNFNPNTGAKKLVIKNLKPTRQDVDTYYSRTWDELNGSLSLIFKRQPLRQPLEVLCRGVEAICRKGDAEKLSNHLRDRSKAYLEKELLPKIEREAGSVNVEGLATVHKYWTEWSKQATLIRSIFSYLDRSYLLNEKDSLQLEDMGIQQFRHAVFSKSKEKDGRKLGGKVIAGMCDLVRYDREREEGLFNAALLKDSVVMLHIFGIYRKSFEGEFLKQSRKFFDRFIEDQSSSRMKDYISACDNLLYKEALRCDTYNLDSSTKRSLLEEAHEILIEGNQDLLLDAQGLAGLLNASLMGSLKALYNLLRLSAIQDKLKKPFEAYIKETGSSIVKDPKVDEMVVRLLELKRSLDLIIRDAFEQDESFTWSLREAFGNFINDSKNTKAWGTGNSKVGEMIAKYMDTLLRGGLKAVPPSLQSDAKDRDAAEKQGQASTGDEDAELDRQLEHSLELFRFIEGKDVFEAFYKKDLARRILMARSASQDAERTMLAKLKTECGFSFTHNLEQMFKDQELAREEMATYKDTLGNSKAGIDLSVNVLSAASWPPYADVTVKLPPEISRVIDKFSTYYTSKHTGRRLTWKHALAHSVVKAKFNKGYKELLVSAFQAIVLVLFNDADPKAGLSYKFIQAATGLVDAELQRTLQSLACAKFRVLTKNPKSREVGPEDNFTVNLAFSDPKYRVKINQIQLKETKEENKETHERVQQDRQYETQAAIVRIMKSRKTMTHANLVSEVIEQTKSRGAVELSEIKKNIEKLLEKDYIERNEDTGMYDYLA</sequence>
<dbReference type="InterPro" id="IPR059120">
    <property type="entry name" value="Cullin-like_AB"/>
</dbReference>
<dbReference type="PROSITE" id="PS01256">
    <property type="entry name" value="CULLIN_1"/>
    <property type="match status" value="1"/>
</dbReference>
<feature type="region of interest" description="Disordered" evidence="6">
    <location>
        <begin position="502"/>
        <end position="527"/>
    </location>
</feature>
<name>A0A1L7XVJ0_9HELO</name>
<feature type="domain" description="Cullin family profile" evidence="7">
    <location>
        <begin position="480"/>
        <end position="733"/>
    </location>
</feature>
<dbReference type="InterPro" id="IPR016159">
    <property type="entry name" value="Cullin_repeat-like_dom_sf"/>
</dbReference>
<feature type="compositionally biased region" description="Polar residues" evidence="6">
    <location>
        <begin position="30"/>
        <end position="51"/>
    </location>
</feature>
<dbReference type="InterPro" id="IPR045093">
    <property type="entry name" value="Cullin"/>
</dbReference>
<dbReference type="InterPro" id="IPR001373">
    <property type="entry name" value="Cullin_N"/>
</dbReference>
<dbReference type="GO" id="GO:0031625">
    <property type="term" value="F:ubiquitin protein ligase binding"/>
    <property type="evidence" value="ECO:0007669"/>
    <property type="project" value="InterPro"/>
</dbReference>
<dbReference type="SUPFAM" id="SSF75632">
    <property type="entry name" value="Cullin homology domain"/>
    <property type="match status" value="1"/>
</dbReference>
<evidence type="ECO:0000256" key="3">
    <source>
        <dbReference type="ARBA" id="ARBA00022843"/>
    </source>
</evidence>
<dbReference type="FunFam" id="1.10.10.10:FF:000014">
    <property type="entry name" value="Cullin 1"/>
    <property type="match status" value="1"/>
</dbReference>
<dbReference type="InterPro" id="IPR019559">
    <property type="entry name" value="Cullin_neddylation_domain"/>
</dbReference>
<feature type="region of interest" description="Disordered" evidence="6">
    <location>
        <begin position="1"/>
        <end position="91"/>
    </location>
</feature>
<dbReference type="PANTHER" id="PTHR11932">
    <property type="entry name" value="CULLIN"/>
    <property type="match status" value="1"/>
</dbReference>
<dbReference type="STRING" id="576137.A0A1L7XVJ0"/>
<dbReference type="PROSITE" id="PS50069">
    <property type="entry name" value="CULLIN_2"/>
    <property type="match status" value="1"/>
</dbReference>
<proteinExistence type="inferred from homology"/>
<dbReference type="Proteomes" id="UP000184330">
    <property type="component" value="Unassembled WGS sequence"/>
</dbReference>
<dbReference type="EMBL" id="FJOG01000063">
    <property type="protein sequence ID" value="CZR68995.1"/>
    <property type="molecule type" value="Genomic_DNA"/>
</dbReference>
<keyword evidence="2" id="KW-1017">Isopeptide bond</keyword>
<dbReference type="OrthoDB" id="27073at2759"/>
<evidence type="ECO:0000259" key="7">
    <source>
        <dbReference type="PROSITE" id="PS50069"/>
    </source>
</evidence>
<dbReference type="InterPro" id="IPR036390">
    <property type="entry name" value="WH_DNA-bd_sf"/>
</dbReference>